<evidence type="ECO:0000313" key="1">
    <source>
        <dbReference type="EMBL" id="SNU82173.1"/>
    </source>
</evidence>
<dbReference type="EMBL" id="LT906435">
    <property type="protein sequence ID" value="SNU82173.1"/>
    <property type="molecule type" value="Genomic_DNA"/>
</dbReference>
<keyword evidence="2" id="KW-1185">Reference proteome</keyword>
<sequence length="107" mass="12176">MISRAPPVEVQPITRLARWQVFEVDSGTHHFVGWVNEDMRGSVSSAIQEFDTQKGAGRTASGRIYQLAGPSSYDGDALYVWDQWRRLNHVESFQDVSTEYNFATDNH</sequence>
<dbReference type="Proteomes" id="UP000215126">
    <property type="component" value="Chromosome 1"/>
</dbReference>
<gene>
    <name evidence="1" type="ORF">SAMEA4530655_00849</name>
</gene>
<reference evidence="1 2" key="1">
    <citation type="submission" date="2017-06" db="EMBL/GenBank/DDBJ databases">
        <authorList>
            <consortium name="Pathogen Informatics"/>
        </authorList>
    </citation>
    <scope>NUCLEOTIDE SEQUENCE [LARGE SCALE GENOMIC DNA]</scope>
    <source>
        <strain evidence="1 2">NCTC13161</strain>
    </source>
</reference>
<dbReference type="RefSeq" id="WP_039396045.1">
    <property type="nucleotide sequence ID" value="NZ_CABPRX010000012.1"/>
</dbReference>
<dbReference type="OrthoDB" id="8902190at2"/>
<accession>A0A239SC06</accession>
<organism evidence="1 2">
    <name type="scientific">Pandoraea sputorum</name>
    <dbReference type="NCBI Taxonomy" id="93222"/>
    <lineage>
        <taxon>Bacteria</taxon>
        <taxon>Pseudomonadati</taxon>
        <taxon>Pseudomonadota</taxon>
        <taxon>Betaproteobacteria</taxon>
        <taxon>Burkholderiales</taxon>
        <taxon>Burkholderiaceae</taxon>
        <taxon>Pandoraea</taxon>
    </lineage>
</organism>
<dbReference type="GeneID" id="88093535"/>
<evidence type="ECO:0000313" key="2">
    <source>
        <dbReference type="Proteomes" id="UP000215126"/>
    </source>
</evidence>
<dbReference type="AlphaFoldDB" id="A0A239SC06"/>
<dbReference type="KEGG" id="pspu:NA29_08540"/>
<name>A0A239SC06_9BURK</name>
<proteinExistence type="predicted"/>
<protein>
    <submittedName>
        <fullName evidence="1">Uncharacterized protein</fullName>
    </submittedName>
</protein>